<proteinExistence type="predicted"/>
<keyword evidence="1" id="KW-0812">Transmembrane</keyword>
<sequence>MYSNEQPEGQDVHRKHVPSPLELLANLPVIPPRHRPKVRAVGLIVGLVLLVYWLAPRWGVSPFHSRQDGLDYYPHFTDVQASRYQSAAPKRPPDVVVQVGWPGWRLEQYARRYGESNTWLVLRNADGEVRWQQVADNDNWLGDYRIKPDSAHWAWFGGWVVELQSPRVEDARLYLAPDGSPRLIRQWPNAQARARLKALGA</sequence>
<dbReference type="RefSeq" id="WP_203537800.1">
    <property type="nucleotide sequence ID" value="NZ_JAESND010000003.1"/>
</dbReference>
<reference evidence="2 3" key="1">
    <citation type="submission" date="2021-01" db="EMBL/GenBank/DDBJ databases">
        <title>Draft Genome Sequence and Polyhydroxyalkanoate Biosynthetic Potential of Jeongeupia naejangsanensis Type Strain DSM 24253.</title>
        <authorList>
            <person name="Turrini P."/>
            <person name="Artuso I."/>
            <person name="Lugli G.A."/>
            <person name="Frangipani E."/>
            <person name="Ventura M."/>
            <person name="Visca P."/>
        </authorList>
    </citation>
    <scope>NUCLEOTIDE SEQUENCE [LARGE SCALE GENOMIC DNA]</scope>
    <source>
        <strain evidence="2 3">DSM 24253</strain>
    </source>
</reference>
<evidence type="ECO:0000313" key="3">
    <source>
        <dbReference type="Proteomes" id="UP000809431"/>
    </source>
</evidence>
<keyword evidence="1" id="KW-1133">Transmembrane helix</keyword>
<keyword evidence="3" id="KW-1185">Reference proteome</keyword>
<evidence type="ECO:0000313" key="2">
    <source>
        <dbReference type="EMBL" id="MBM3115878.1"/>
    </source>
</evidence>
<gene>
    <name evidence="2" type="ORF">JMJ54_08550</name>
</gene>
<evidence type="ECO:0000256" key="1">
    <source>
        <dbReference type="SAM" id="Phobius"/>
    </source>
</evidence>
<organism evidence="2 3">
    <name type="scientific">Jeongeupia naejangsanensis</name>
    <dbReference type="NCBI Taxonomy" id="613195"/>
    <lineage>
        <taxon>Bacteria</taxon>
        <taxon>Pseudomonadati</taxon>
        <taxon>Pseudomonadota</taxon>
        <taxon>Betaproteobacteria</taxon>
        <taxon>Neisseriales</taxon>
        <taxon>Chitinibacteraceae</taxon>
        <taxon>Jeongeupia</taxon>
    </lineage>
</organism>
<feature type="transmembrane region" description="Helical" evidence="1">
    <location>
        <begin position="38"/>
        <end position="55"/>
    </location>
</feature>
<name>A0ABS2BJT6_9NEIS</name>
<comment type="caution">
    <text evidence="2">The sequence shown here is derived from an EMBL/GenBank/DDBJ whole genome shotgun (WGS) entry which is preliminary data.</text>
</comment>
<accession>A0ABS2BJT6</accession>
<keyword evidence="1" id="KW-0472">Membrane</keyword>
<dbReference type="EMBL" id="JAESND010000003">
    <property type="protein sequence ID" value="MBM3115878.1"/>
    <property type="molecule type" value="Genomic_DNA"/>
</dbReference>
<protein>
    <submittedName>
        <fullName evidence="2">Uncharacterized protein</fullName>
    </submittedName>
</protein>
<dbReference type="Proteomes" id="UP000809431">
    <property type="component" value="Unassembled WGS sequence"/>
</dbReference>